<comment type="caution">
    <text evidence="9">The sequence shown here is derived from an EMBL/GenBank/DDBJ whole genome shotgun (WGS) entry which is preliminary data.</text>
</comment>
<dbReference type="Pfam" id="PF01585">
    <property type="entry name" value="G-patch"/>
    <property type="match status" value="1"/>
</dbReference>
<feature type="compositionally biased region" description="Basic residues" evidence="7">
    <location>
        <begin position="409"/>
        <end position="418"/>
    </location>
</feature>
<evidence type="ECO:0000256" key="1">
    <source>
        <dbReference type="ARBA" id="ARBA00004604"/>
    </source>
</evidence>
<feature type="domain" description="G-patch" evidence="8">
    <location>
        <begin position="25"/>
        <end position="71"/>
    </location>
</feature>
<dbReference type="PANTHER" id="PTHR23149">
    <property type="entry name" value="G PATCH DOMAIN CONTAINING PROTEIN"/>
    <property type="match status" value="1"/>
</dbReference>
<keyword evidence="4" id="KW-0539">Nucleus</keyword>
<keyword evidence="3" id="KW-0698">rRNA processing</keyword>
<evidence type="ECO:0000256" key="6">
    <source>
        <dbReference type="ARBA" id="ARBA00041961"/>
    </source>
</evidence>
<sequence>MGLSGRKIKQRIPYDPRNLAWANDANKFGAAYLSKLGWNPSEGLGPSGEGRTRHITVHQKLDMLGIGADHRNSQDGTAWKQNKDFENLLRRLNGNAGCAEEEMMKVDGFTRAAPEPVSEGGAETIGDSVIPSAEGEPEKPRKKKRKEAVDDAHEDVEDEKNKKRKRDAEKSDKAVISASLDSPAPSISTPDPSSSAPSIPKVGRRPIRAHRARFIASKSLASKSASAIAEILGVASTSSTPYPSSSTSATPFDCATPNDVSGLASSTADLKLQELTISSKSVMDYFREKLAQKSNARNESSTETSAPARPISNWTITRNARELGWGVEAAIGRNGGTDQLNSSTLSTSVTDEVVVEIAEEPAPKKKSKERKGKKDKSAKRIEQEETEAEEPVLALAEGVPDGQSDAKPKSKKAKKTKKEKRDQERGAEEEAAVDGSAGNERTKKKEKRKRKSDD</sequence>
<dbReference type="Proteomes" id="UP000092993">
    <property type="component" value="Unassembled WGS sequence"/>
</dbReference>
<feature type="compositionally biased region" description="Polar residues" evidence="7">
    <location>
        <begin position="292"/>
        <end position="305"/>
    </location>
</feature>
<proteinExistence type="inferred from homology"/>
<name>A0A1C7MNK5_GRIFR</name>
<evidence type="ECO:0000256" key="3">
    <source>
        <dbReference type="ARBA" id="ARBA00022552"/>
    </source>
</evidence>
<feature type="compositionally biased region" description="Polar residues" evidence="7">
    <location>
        <begin position="185"/>
        <end position="197"/>
    </location>
</feature>
<gene>
    <name evidence="9" type="primary">PXR1</name>
    <name evidence="9" type="ORF">A0H81_02148</name>
</gene>
<keyword evidence="10" id="KW-1185">Reference proteome</keyword>
<dbReference type="SMART" id="SM00443">
    <property type="entry name" value="G_patch"/>
    <property type="match status" value="1"/>
</dbReference>
<evidence type="ECO:0000256" key="2">
    <source>
        <dbReference type="ARBA" id="ARBA00022517"/>
    </source>
</evidence>
<accession>A0A1C7MNK5</accession>
<dbReference type="PANTHER" id="PTHR23149:SF31">
    <property type="entry name" value="PROTEIN PXR1"/>
    <property type="match status" value="1"/>
</dbReference>
<feature type="compositionally biased region" description="Basic residues" evidence="7">
    <location>
        <begin position="364"/>
        <end position="377"/>
    </location>
</feature>
<dbReference type="OMA" id="SKFCADQ"/>
<dbReference type="GO" id="GO:0003676">
    <property type="term" value="F:nucleic acid binding"/>
    <property type="evidence" value="ECO:0007669"/>
    <property type="project" value="InterPro"/>
</dbReference>
<evidence type="ECO:0000256" key="7">
    <source>
        <dbReference type="SAM" id="MobiDB-lite"/>
    </source>
</evidence>
<feature type="region of interest" description="Disordered" evidence="7">
    <location>
        <begin position="112"/>
        <end position="206"/>
    </location>
</feature>
<evidence type="ECO:0000256" key="5">
    <source>
        <dbReference type="ARBA" id="ARBA00038007"/>
    </source>
</evidence>
<evidence type="ECO:0000256" key="4">
    <source>
        <dbReference type="ARBA" id="ARBA00023242"/>
    </source>
</evidence>
<dbReference type="InterPro" id="IPR000467">
    <property type="entry name" value="G_patch_dom"/>
</dbReference>
<dbReference type="OrthoDB" id="29523at2759"/>
<evidence type="ECO:0000313" key="9">
    <source>
        <dbReference type="EMBL" id="OBZ78453.1"/>
    </source>
</evidence>
<organism evidence="9 10">
    <name type="scientific">Grifola frondosa</name>
    <name type="common">Maitake</name>
    <name type="synonym">Polyporus frondosus</name>
    <dbReference type="NCBI Taxonomy" id="5627"/>
    <lineage>
        <taxon>Eukaryota</taxon>
        <taxon>Fungi</taxon>
        <taxon>Dikarya</taxon>
        <taxon>Basidiomycota</taxon>
        <taxon>Agaricomycotina</taxon>
        <taxon>Agaricomycetes</taxon>
        <taxon>Polyporales</taxon>
        <taxon>Grifolaceae</taxon>
        <taxon>Grifola</taxon>
    </lineage>
</organism>
<feature type="region of interest" description="Disordered" evidence="7">
    <location>
        <begin position="292"/>
        <end position="313"/>
    </location>
</feature>
<feature type="region of interest" description="Disordered" evidence="7">
    <location>
        <begin position="355"/>
        <end position="454"/>
    </location>
</feature>
<dbReference type="AlphaFoldDB" id="A0A1C7MNK5"/>
<feature type="compositionally biased region" description="Basic and acidic residues" evidence="7">
    <location>
        <begin position="419"/>
        <end position="428"/>
    </location>
</feature>
<evidence type="ECO:0000259" key="8">
    <source>
        <dbReference type="PROSITE" id="PS50174"/>
    </source>
</evidence>
<keyword evidence="2" id="KW-0690">Ribosome biogenesis</keyword>
<dbReference type="EMBL" id="LUGG01000002">
    <property type="protein sequence ID" value="OBZ78453.1"/>
    <property type="molecule type" value="Genomic_DNA"/>
</dbReference>
<dbReference type="PROSITE" id="PS50174">
    <property type="entry name" value="G_PATCH"/>
    <property type="match status" value="1"/>
</dbReference>
<dbReference type="GO" id="GO:0006364">
    <property type="term" value="P:rRNA processing"/>
    <property type="evidence" value="ECO:0007669"/>
    <property type="project" value="UniProtKB-KW"/>
</dbReference>
<dbReference type="STRING" id="5627.A0A1C7MNK5"/>
<dbReference type="InterPro" id="IPR050656">
    <property type="entry name" value="PINX1"/>
</dbReference>
<evidence type="ECO:0000313" key="10">
    <source>
        <dbReference type="Proteomes" id="UP000092993"/>
    </source>
</evidence>
<dbReference type="GO" id="GO:0005730">
    <property type="term" value="C:nucleolus"/>
    <property type="evidence" value="ECO:0007669"/>
    <property type="project" value="UniProtKB-SubCell"/>
</dbReference>
<comment type="similarity">
    <text evidence="5">Belongs to the PINX1 family.</text>
</comment>
<reference evidence="9 10" key="1">
    <citation type="submission" date="2016-03" db="EMBL/GenBank/DDBJ databases">
        <title>Whole genome sequencing of Grifola frondosa 9006-11.</title>
        <authorList>
            <person name="Min B."/>
            <person name="Park H."/>
            <person name="Kim J.-G."/>
            <person name="Cho H."/>
            <person name="Oh Y.-L."/>
            <person name="Kong W.-S."/>
            <person name="Choi I.-G."/>
        </authorList>
    </citation>
    <scope>NUCLEOTIDE SEQUENCE [LARGE SCALE GENOMIC DNA]</scope>
    <source>
        <strain evidence="9 10">9006-11</strain>
    </source>
</reference>
<protein>
    <recommendedName>
        <fullName evidence="6">PinX1-related protein 1</fullName>
    </recommendedName>
</protein>
<feature type="compositionally biased region" description="Basic residues" evidence="7">
    <location>
        <begin position="442"/>
        <end position="454"/>
    </location>
</feature>
<comment type="subcellular location">
    <subcellularLocation>
        <location evidence="1">Nucleus</location>
        <location evidence="1">Nucleolus</location>
    </subcellularLocation>
</comment>